<proteinExistence type="predicted"/>
<dbReference type="Proteomes" id="UP001527202">
    <property type="component" value="Unassembled WGS sequence"/>
</dbReference>
<keyword evidence="3" id="KW-1185">Reference proteome</keyword>
<evidence type="ECO:0000313" key="2">
    <source>
        <dbReference type="EMBL" id="MCY9595604.1"/>
    </source>
</evidence>
<sequence>MTKKDDRAINSTKEVNAMCRNGTCRGAFNGGEGTGCGRHCANLRTEANFNEETDDTIAKPVSRAANQVEKQPENRMPSRTETQPQHRERNDELKQEMRDRLPADHLPSRYFLRTKYFKYWDFWDHFR</sequence>
<name>A0ABT4FAR1_9BACL</name>
<dbReference type="RefSeq" id="WP_241688808.1">
    <property type="nucleotide sequence ID" value="NZ_CP026520.1"/>
</dbReference>
<feature type="compositionally biased region" description="Basic and acidic residues" evidence="1">
    <location>
        <begin position="70"/>
        <end position="104"/>
    </location>
</feature>
<reference evidence="2 3" key="1">
    <citation type="submission" date="2022-05" db="EMBL/GenBank/DDBJ databases">
        <title>Genome Sequencing of Bee-Associated Microbes.</title>
        <authorList>
            <person name="Dunlap C."/>
        </authorList>
    </citation>
    <scope>NUCLEOTIDE SEQUENCE [LARGE SCALE GENOMIC DNA]</scope>
    <source>
        <strain evidence="2 3">NRRL B-23120</strain>
    </source>
</reference>
<evidence type="ECO:0000256" key="1">
    <source>
        <dbReference type="SAM" id="MobiDB-lite"/>
    </source>
</evidence>
<feature type="region of interest" description="Disordered" evidence="1">
    <location>
        <begin position="49"/>
        <end position="104"/>
    </location>
</feature>
<gene>
    <name evidence="2" type="ORF">M5X16_07460</name>
</gene>
<protein>
    <submittedName>
        <fullName evidence="2">Uncharacterized protein</fullName>
    </submittedName>
</protein>
<organism evidence="2 3">
    <name type="scientific">Paenibacillus chitinolyticus</name>
    <dbReference type="NCBI Taxonomy" id="79263"/>
    <lineage>
        <taxon>Bacteria</taxon>
        <taxon>Bacillati</taxon>
        <taxon>Bacillota</taxon>
        <taxon>Bacilli</taxon>
        <taxon>Bacillales</taxon>
        <taxon>Paenibacillaceae</taxon>
        <taxon>Paenibacillus</taxon>
    </lineage>
</organism>
<dbReference type="GeneID" id="95374505"/>
<comment type="caution">
    <text evidence="2">The sequence shown here is derived from an EMBL/GenBank/DDBJ whole genome shotgun (WGS) entry which is preliminary data.</text>
</comment>
<accession>A0ABT4FAR1</accession>
<evidence type="ECO:0000313" key="3">
    <source>
        <dbReference type="Proteomes" id="UP001527202"/>
    </source>
</evidence>
<dbReference type="EMBL" id="JAMDMJ010000008">
    <property type="protein sequence ID" value="MCY9595604.1"/>
    <property type="molecule type" value="Genomic_DNA"/>
</dbReference>